<dbReference type="AlphaFoldDB" id="A0A2V5KZB7"/>
<evidence type="ECO:0000313" key="3">
    <source>
        <dbReference type="Proteomes" id="UP000247476"/>
    </source>
</evidence>
<dbReference type="PROSITE" id="PS51257">
    <property type="entry name" value="PROKAR_LIPOPROTEIN"/>
    <property type="match status" value="1"/>
</dbReference>
<evidence type="ECO:0000313" key="2">
    <source>
        <dbReference type="EMBL" id="PYI55426.1"/>
    </source>
</evidence>
<feature type="chain" id="PRO_5016169776" description="Lipoprotein" evidence="1">
    <location>
        <begin position="31"/>
        <end position="240"/>
    </location>
</feature>
<protein>
    <recommendedName>
        <fullName evidence="4">Lipoprotein</fullName>
    </recommendedName>
</protein>
<name>A0A2V5KZB7_9BACL</name>
<comment type="caution">
    <text evidence="2">The sequence shown here is derived from an EMBL/GenBank/DDBJ whole genome shotgun (WGS) entry which is preliminary data.</text>
</comment>
<evidence type="ECO:0008006" key="4">
    <source>
        <dbReference type="Google" id="ProtNLM"/>
    </source>
</evidence>
<dbReference type="Proteomes" id="UP000247476">
    <property type="component" value="Unassembled WGS sequence"/>
</dbReference>
<reference evidence="2 3" key="1">
    <citation type="submission" date="2018-05" db="EMBL/GenBank/DDBJ databases">
        <title>Paenibacillus flagellatus sp. nov., isolated from selenium mineral soil.</title>
        <authorList>
            <person name="Dai X."/>
        </authorList>
    </citation>
    <scope>NUCLEOTIDE SEQUENCE [LARGE SCALE GENOMIC DNA]</scope>
    <source>
        <strain evidence="2 3">DXL2</strain>
    </source>
</reference>
<dbReference type="RefSeq" id="WP_110839228.1">
    <property type="nucleotide sequence ID" value="NZ_QJVJ01000003.1"/>
</dbReference>
<feature type="signal peptide" evidence="1">
    <location>
        <begin position="1"/>
        <end position="30"/>
    </location>
</feature>
<dbReference type="EMBL" id="QJVJ01000003">
    <property type="protein sequence ID" value="PYI55426.1"/>
    <property type="molecule type" value="Genomic_DNA"/>
</dbReference>
<sequence>MNDRLGGKRRRLPFVLSALAAIALTATACAQVIVDWVDFVRLDGRTYEAQWEAVVADPSRIGQEVGSVKHMLNGNVKRANYKSKDGDAAYLDKGTKLLSLTGVDAEAAVVVADGRYPNGYKVYANRDDAGMLERIRAEPEPGKTAKVDWIREEGTSVEPYRTVEGDEAGTLVRLLVSPAAEPEQRGIGSGAQASYYSAVVYTDSPFAVRIRIRCETAGCYRQDDRSGKLPDEVRAFLEPR</sequence>
<proteinExistence type="predicted"/>
<gene>
    <name evidence="2" type="ORF">DLM86_06740</name>
</gene>
<keyword evidence="1" id="KW-0732">Signal</keyword>
<evidence type="ECO:0000256" key="1">
    <source>
        <dbReference type="SAM" id="SignalP"/>
    </source>
</evidence>
<organism evidence="2 3">
    <name type="scientific">Paenibacillus flagellatus</name>
    <dbReference type="NCBI Taxonomy" id="2211139"/>
    <lineage>
        <taxon>Bacteria</taxon>
        <taxon>Bacillati</taxon>
        <taxon>Bacillota</taxon>
        <taxon>Bacilli</taxon>
        <taxon>Bacillales</taxon>
        <taxon>Paenibacillaceae</taxon>
        <taxon>Paenibacillus</taxon>
    </lineage>
</organism>
<dbReference type="OrthoDB" id="2567404at2"/>
<accession>A0A2V5KZB7</accession>
<keyword evidence="3" id="KW-1185">Reference proteome</keyword>